<dbReference type="Pfam" id="PF07776">
    <property type="entry name" value="zf-AD"/>
    <property type="match status" value="1"/>
</dbReference>
<feature type="domain" description="C2H2-type" evidence="9">
    <location>
        <begin position="648"/>
        <end position="675"/>
    </location>
</feature>
<dbReference type="Proteomes" id="UP000682892">
    <property type="component" value="Unassembled WGS sequence"/>
</dbReference>
<keyword evidence="4 7" id="KW-0863">Zinc-finger</keyword>
<dbReference type="SMART" id="SM00868">
    <property type="entry name" value="zf-AD"/>
    <property type="match status" value="1"/>
</dbReference>
<dbReference type="AlphaFoldDB" id="Q17JM9"/>
<evidence type="ECO:0000313" key="11">
    <source>
        <dbReference type="EMBL" id="EAT46811.1"/>
    </source>
</evidence>
<name>Q17JM9_AEDAE</name>
<dbReference type="GO" id="GO:0005634">
    <property type="term" value="C:nucleus"/>
    <property type="evidence" value="ECO:0007669"/>
    <property type="project" value="UniProtKB-SubCell"/>
</dbReference>
<evidence type="ECO:0000256" key="7">
    <source>
        <dbReference type="PROSITE-ProRule" id="PRU00042"/>
    </source>
</evidence>
<feature type="domain" description="C2H2-type" evidence="9">
    <location>
        <begin position="560"/>
        <end position="588"/>
    </location>
</feature>
<dbReference type="PROSITE" id="PS00028">
    <property type="entry name" value="ZINC_FINGER_C2H2_1"/>
    <property type="match status" value="18"/>
</dbReference>
<dbReference type="InterPro" id="IPR036236">
    <property type="entry name" value="Znf_C2H2_sf"/>
</dbReference>
<dbReference type="VEuPathDB" id="VectorBase:AAEL019890"/>
<dbReference type="PhylomeDB" id="Q17JM9"/>
<feature type="domain" description="C2H2-type" evidence="9">
    <location>
        <begin position="1034"/>
        <end position="1061"/>
    </location>
</feature>
<evidence type="ECO:0000256" key="8">
    <source>
        <dbReference type="PROSITE-ProRule" id="PRU01263"/>
    </source>
</evidence>
<feature type="domain" description="C2H2-type" evidence="9">
    <location>
        <begin position="914"/>
        <end position="942"/>
    </location>
</feature>
<evidence type="ECO:0000256" key="6">
    <source>
        <dbReference type="ARBA" id="ARBA00023242"/>
    </source>
</evidence>
<feature type="domain" description="C2H2-type" evidence="9">
    <location>
        <begin position="858"/>
        <end position="885"/>
    </location>
</feature>
<dbReference type="Pfam" id="PF00096">
    <property type="entry name" value="zf-C2H2"/>
    <property type="match status" value="7"/>
</dbReference>
<keyword evidence="2 8" id="KW-0479">Metal-binding</keyword>
<feature type="domain" description="C2H2-type" evidence="9">
    <location>
        <begin position="620"/>
        <end position="647"/>
    </location>
</feature>
<dbReference type="InterPro" id="IPR050826">
    <property type="entry name" value="Krueppel_C2H2_ZnFinger"/>
</dbReference>
<feature type="binding site" evidence="8">
    <location>
        <position position="66"/>
    </location>
    <ligand>
        <name>Zn(2+)</name>
        <dbReference type="ChEBI" id="CHEBI:29105"/>
    </ligand>
</feature>
<dbReference type="PROSITE" id="PS50157">
    <property type="entry name" value="ZINC_FINGER_C2H2_2"/>
    <property type="match status" value="19"/>
</dbReference>
<feature type="domain" description="C2H2-type" evidence="9">
    <location>
        <begin position="432"/>
        <end position="460"/>
    </location>
</feature>
<feature type="domain" description="C2H2-type" evidence="9">
    <location>
        <begin position="507"/>
        <end position="535"/>
    </location>
</feature>
<evidence type="ECO:0000256" key="4">
    <source>
        <dbReference type="ARBA" id="ARBA00022771"/>
    </source>
</evidence>
<gene>
    <name evidence="11" type="ORF">AaeL_AAEL001996</name>
</gene>
<feature type="binding site" evidence="8">
    <location>
        <position position="20"/>
    </location>
    <ligand>
        <name>Zn(2+)</name>
        <dbReference type="ChEBI" id="CHEBI:29105"/>
    </ligand>
</feature>
<feature type="domain" description="C2H2-type" evidence="9">
    <location>
        <begin position="740"/>
        <end position="767"/>
    </location>
</feature>
<feature type="domain" description="C2H2-type" evidence="9">
    <location>
        <begin position="404"/>
        <end position="431"/>
    </location>
</feature>
<feature type="domain" description="C2H2-type" evidence="9">
    <location>
        <begin position="1063"/>
        <end position="1090"/>
    </location>
</feature>
<evidence type="ECO:0000313" key="12">
    <source>
        <dbReference type="Proteomes" id="UP000682892"/>
    </source>
</evidence>
<evidence type="ECO:0000256" key="2">
    <source>
        <dbReference type="ARBA" id="ARBA00022723"/>
    </source>
</evidence>
<feature type="domain" description="C2H2-type" evidence="9">
    <location>
        <begin position="376"/>
        <end position="403"/>
    </location>
</feature>
<dbReference type="SMART" id="SM00355">
    <property type="entry name" value="ZnF_C2H2"/>
    <property type="match status" value="27"/>
</dbReference>
<dbReference type="OMA" id="ISHERCH"/>
<dbReference type="FunFam" id="3.30.160.60:FF:001498">
    <property type="entry name" value="Zinc finger protein 404"/>
    <property type="match status" value="1"/>
</dbReference>
<dbReference type="VEuPathDB" id="VectorBase:AAEL019889"/>
<feature type="domain" description="C2H2-type" evidence="9">
    <location>
        <begin position="676"/>
        <end position="699"/>
    </location>
</feature>
<evidence type="ECO:0000259" key="9">
    <source>
        <dbReference type="PROSITE" id="PS50157"/>
    </source>
</evidence>
<reference evidence="11" key="1">
    <citation type="submission" date="2005-10" db="EMBL/GenBank/DDBJ databases">
        <authorList>
            <person name="Loftus B.J."/>
            <person name="Nene V.M."/>
            <person name="Hannick L.I."/>
            <person name="Bidwell S."/>
            <person name="Haas B."/>
            <person name="Amedeo P."/>
            <person name="Orvis J."/>
            <person name="Wortman J.R."/>
            <person name="White O.R."/>
            <person name="Salzberg S."/>
            <person name="Shumway M."/>
            <person name="Koo H."/>
            <person name="Zhao Y."/>
            <person name="Holmes M."/>
            <person name="Miller J."/>
            <person name="Schatz M."/>
            <person name="Pop M."/>
            <person name="Pai G."/>
            <person name="Utterback T."/>
            <person name="Rogers Y.-H."/>
            <person name="Kravitz S."/>
            <person name="Fraser C.M."/>
        </authorList>
    </citation>
    <scope>NUCLEOTIDE SEQUENCE</scope>
    <source>
        <strain evidence="11">Liverpool</strain>
    </source>
</reference>
<reference evidence="11" key="2">
    <citation type="journal article" date="2007" name="Science">
        <title>Genome sequence of Aedes aegypti, a major arbovirus vector.</title>
        <authorList>
            <person name="Nene V."/>
            <person name="Wortman J.R."/>
            <person name="Lawson D."/>
            <person name="Haas B."/>
            <person name="Kodira C."/>
            <person name="Tu Z.J."/>
            <person name="Loftus B."/>
            <person name="Xi Z."/>
            <person name="Megy K."/>
            <person name="Grabherr M."/>
            <person name="Ren Q."/>
            <person name="Zdobnov E.M."/>
            <person name="Lobo N.F."/>
            <person name="Campbell K.S."/>
            <person name="Brown S.E."/>
            <person name="Bonaldo M.F."/>
            <person name="Zhu J."/>
            <person name="Sinkins S.P."/>
            <person name="Hogenkamp D.G."/>
            <person name="Amedeo P."/>
            <person name="Arensburger P."/>
            <person name="Atkinson P.W."/>
            <person name="Bidwell S."/>
            <person name="Biedler J."/>
            <person name="Birney E."/>
            <person name="Bruggner R.V."/>
            <person name="Costas J."/>
            <person name="Coy M.R."/>
            <person name="Crabtree J."/>
            <person name="Crawford M."/>
            <person name="Debruyn B."/>
            <person name="Decaprio D."/>
            <person name="Eiglmeier K."/>
            <person name="Eisenstadt E."/>
            <person name="El-Dorry H."/>
            <person name="Gelbart W.M."/>
            <person name="Gomes S.L."/>
            <person name="Hammond M."/>
            <person name="Hannick L.I."/>
            <person name="Hogan J.R."/>
            <person name="Holmes M.H."/>
            <person name="Jaffe D."/>
            <person name="Johnston J.S."/>
            <person name="Kennedy R.C."/>
            <person name="Koo H."/>
            <person name="Kravitz S."/>
            <person name="Kriventseva E.V."/>
            <person name="Kulp D."/>
            <person name="Labutti K."/>
            <person name="Lee E."/>
            <person name="Li S."/>
            <person name="Lovin D.D."/>
            <person name="Mao C."/>
            <person name="Mauceli E."/>
            <person name="Menck C.F."/>
            <person name="Miller J.R."/>
            <person name="Montgomery P."/>
            <person name="Mori A."/>
            <person name="Nascimento A.L."/>
            <person name="Naveira H.F."/>
            <person name="Nusbaum C."/>
            <person name="O'leary S."/>
            <person name="Orvis J."/>
            <person name="Pertea M."/>
            <person name="Quesneville H."/>
            <person name="Reidenbach K.R."/>
            <person name="Rogers Y.H."/>
            <person name="Roth C.W."/>
            <person name="Schneider J.R."/>
            <person name="Schatz M."/>
            <person name="Shumway M."/>
            <person name="Stanke M."/>
            <person name="Stinson E.O."/>
            <person name="Tubio J.M."/>
            <person name="Vanzee J.P."/>
            <person name="Verjovski-Almeida S."/>
            <person name="Werner D."/>
            <person name="White O."/>
            <person name="Wyder S."/>
            <person name="Zeng Q."/>
            <person name="Zhao Q."/>
            <person name="Zhao Y."/>
            <person name="Hill C.A."/>
            <person name="Raikhel A.S."/>
            <person name="Soares M.B."/>
            <person name="Knudson D.L."/>
            <person name="Lee N.H."/>
            <person name="Galagan J."/>
            <person name="Salzberg S.L."/>
            <person name="Paulsen I.T."/>
            <person name="Dimopoulos G."/>
            <person name="Collins F.H."/>
            <person name="Birren B."/>
            <person name="Fraser-Liggett C.M."/>
            <person name="Severson D.W."/>
        </authorList>
    </citation>
    <scope>NUCLEOTIDE SEQUENCE [LARGE SCALE GENOMIC DNA]</scope>
    <source>
        <strain evidence="11">Liverpool</strain>
    </source>
</reference>
<reference evidence="11" key="3">
    <citation type="submission" date="2012-09" db="EMBL/GenBank/DDBJ databases">
        <authorList>
            <consortium name="VectorBase"/>
        </authorList>
    </citation>
    <scope>NUCLEOTIDE SEQUENCE</scope>
    <source>
        <strain evidence="11">Liverpool</strain>
    </source>
</reference>
<evidence type="ECO:0000259" key="10">
    <source>
        <dbReference type="PROSITE" id="PS51915"/>
    </source>
</evidence>
<dbReference type="GO" id="GO:0003677">
    <property type="term" value="F:DNA binding"/>
    <property type="evidence" value="ECO:0007669"/>
    <property type="project" value="UniProtKB-ARBA"/>
</dbReference>
<feature type="domain" description="C2H2-type" evidence="9">
    <location>
        <begin position="1006"/>
        <end position="1033"/>
    </location>
</feature>
<keyword evidence="5 8" id="KW-0862">Zinc</keyword>
<dbReference type="EMBL" id="CH477232">
    <property type="protein sequence ID" value="EAT46811.1"/>
    <property type="molecule type" value="Genomic_DNA"/>
</dbReference>
<dbReference type="PROSITE" id="PS51915">
    <property type="entry name" value="ZAD"/>
    <property type="match status" value="1"/>
</dbReference>
<dbReference type="VEuPathDB" id="VectorBase:AAEL000980"/>
<comment type="subcellular location">
    <subcellularLocation>
        <location evidence="1">Nucleus</location>
    </subcellularLocation>
</comment>
<dbReference type="Gene3D" id="3.30.160.60">
    <property type="entry name" value="Classic Zinc Finger"/>
    <property type="match status" value="19"/>
</dbReference>
<dbReference type="PANTHER" id="PTHR24377">
    <property type="entry name" value="IP01015P-RELATED"/>
    <property type="match status" value="1"/>
</dbReference>
<dbReference type="eggNOG" id="KOG1721">
    <property type="taxonomic scope" value="Eukaryota"/>
</dbReference>
<evidence type="ECO:0000256" key="5">
    <source>
        <dbReference type="ARBA" id="ARBA00022833"/>
    </source>
</evidence>
<dbReference type="InterPro" id="IPR013087">
    <property type="entry name" value="Znf_C2H2_type"/>
</dbReference>
<sequence length="1131" mass="131512">MDSSEPTYPASVLASRNRFCRLCLKKSESFLLPLVAKIENVTVMEMLLMVTGVELEANPLFPTKICSNCMTKLDFAYSVRQEFLNGTELLLKMGVENKLVGYYAQFDPVIGSYTDEVLKESRNVLETAKIEVDAKVEGSTEVLAEEVVEDEKCEQKVELLEFEEYECLDEELEEPVEGTNETVVNVKSEKLDQELKDETDPMTEESSDQVDNDKFVYSWKELVKPKRVKKERPENPLNGIDRKAKADAELLAQFPQTTCYICDTAHSTLEERDEHLNVHIGMVPHRCETCSTEEEPVISKSVITLNRHRLMHRLPYKCTKCFRRFISSGSQYTHIWSMHMTGSEGLKCDYCNKTFNQKRSFQAHVRRHRYKANGKYRCDVCGDTCGSSLLLTRHKRKHTGEKNFTCPYCSKRFSRACNLLTHKRIHTNERCHRCEDCERSFRDSVTLRKHRERFHMGRVPARKSDRNPFVIAPDGRKMFQCPMEGCAYETHSSTSISRHKARHLKRYVCGECGKRFAEPNLVRKHQATVHSADKKKRAPVKITSSLVQLHRHVQMHTNKLKCPKCPSRFNKKRSLTEHVLTKHSKDAGDKEACPICGVKMIRRYLMRHMRGHESLEEGRYTCSFCGRKCKSRPCLISHERCHTNEHPYKCKYCSKTFKTQSPLIGHERIHTGEKPYSCQICGSSYRWLSSLKVHSEAAHGTTLETPSQPPEYKCEMEGCDFRTNKRTQLTKHRAKHRMEYQCTFCSKRFPDGNQLKMHEGIHQERNFHCEQCSKSFRTKLTSLIMLHKHFRMHASAIKCAKCPIRTNTMAAMYGHMQIYHGENSDTEYTCQLCGEKLISKIALGRHMRFHKARDEGRYTCSFCQTRFATKPHLTRHERIHTNERPFQCHYCPKSYKTQSVRNLHERKHTGEKGFHCEICGKRFRLRSILNSHIAAVHGERKEPEGPQPLLECDFEGCSYSTTKKGAFYNHKAIHEPKFQCSLCPKKFPTGQRLEIHQFVHTGVKKFQCHLCSKQFLSKLNLDAHVETHTNTTPFTCELCGKEFLRQRSYKQHLVRHTNLTMNFECGYCGKKFRYRGELVRHEKTHEKAANREKLTILENDNAQSTVPDREKMTSLENYNEQSIVTVKEEVE</sequence>
<dbReference type="FunFam" id="3.30.160.60:FF:000100">
    <property type="entry name" value="Zinc finger 45-like"/>
    <property type="match status" value="1"/>
</dbReference>
<feature type="domain" description="C2H2-type" evidence="9">
    <location>
        <begin position="886"/>
        <end position="913"/>
    </location>
</feature>
<feature type="binding site" evidence="8">
    <location>
        <position position="69"/>
    </location>
    <ligand>
        <name>Zn(2+)</name>
        <dbReference type="ChEBI" id="CHEBI:29105"/>
    </ligand>
</feature>
<dbReference type="SUPFAM" id="SSF57667">
    <property type="entry name" value="beta-beta-alpha zinc fingers"/>
    <property type="match status" value="12"/>
</dbReference>
<protein>
    <submittedName>
        <fullName evidence="11">AAEL001996-PA</fullName>
    </submittedName>
</protein>
<feature type="domain" description="C2H2-type" evidence="9">
    <location>
        <begin position="346"/>
        <end position="373"/>
    </location>
</feature>
<dbReference type="GO" id="GO:0008270">
    <property type="term" value="F:zinc ion binding"/>
    <property type="evidence" value="ECO:0007669"/>
    <property type="project" value="UniProtKB-UniRule"/>
</dbReference>
<feature type="domain" description="ZAD" evidence="10">
    <location>
        <begin position="18"/>
        <end position="93"/>
    </location>
</feature>
<evidence type="ECO:0000256" key="3">
    <source>
        <dbReference type="ARBA" id="ARBA00022737"/>
    </source>
</evidence>
<proteinExistence type="predicted"/>
<accession>Q17JM9</accession>
<dbReference type="InterPro" id="IPR012934">
    <property type="entry name" value="Znf_AD"/>
</dbReference>
<keyword evidence="3" id="KW-0677">Repeat</keyword>
<feature type="domain" description="C2H2-type" evidence="9">
    <location>
        <begin position="712"/>
        <end position="741"/>
    </location>
</feature>
<feature type="domain" description="C2H2-type" evidence="9">
    <location>
        <begin position="828"/>
        <end position="855"/>
    </location>
</feature>
<feature type="binding site" evidence="8">
    <location>
        <position position="23"/>
    </location>
    <ligand>
        <name>Zn(2+)</name>
        <dbReference type="ChEBI" id="CHEBI:29105"/>
    </ligand>
</feature>
<evidence type="ECO:0000256" key="1">
    <source>
        <dbReference type="ARBA" id="ARBA00004123"/>
    </source>
</evidence>
<dbReference type="PaxDb" id="7159-AAEL001996-PA"/>
<dbReference type="HOGENOM" id="CLU_279016_0_0_1"/>
<dbReference type="FunFam" id="3.30.160.60:FF:000110">
    <property type="entry name" value="Zinc finger protein-like"/>
    <property type="match status" value="2"/>
</dbReference>
<organism evidence="11 12">
    <name type="scientific">Aedes aegypti</name>
    <name type="common">Yellowfever mosquito</name>
    <name type="synonym">Culex aegypti</name>
    <dbReference type="NCBI Taxonomy" id="7159"/>
    <lineage>
        <taxon>Eukaryota</taxon>
        <taxon>Metazoa</taxon>
        <taxon>Ecdysozoa</taxon>
        <taxon>Arthropoda</taxon>
        <taxon>Hexapoda</taxon>
        <taxon>Insecta</taxon>
        <taxon>Pterygota</taxon>
        <taxon>Neoptera</taxon>
        <taxon>Endopterygota</taxon>
        <taxon>Diptera</taxon>
        <taxon>Nematocera</taxon>
        <taxon>Culicoidea</taxon>
        <taxon>Culicidae</taxon>
        <taxon>Culicinae</taxon>
        <taxon>Aedini</taxon>
        <taxon>Aedes</taxon>
        <taxon>Stegomyia</taxon>
    </lineage>
</organism>
<feature type="domain" description="C2H2-type" evidence="9">
    <location>
        <begin position="978"/>
        <end position="1005"/>
    </location>
</feature>
<dbReference type="SUPFAM" id="SSF57716">
    <property type="entry name" value="Glucocorticoid receptor-like (DNA-binding domain)"/>
    <property type="match status" value="1"/>
</dbReference>
<keyword evidence="6" id="KW-0539">Nucleus</keyword>